<comment type="caution">
    <text evidence="1">The sequence shown here is derived from an EMBL/GenBank/DDBJ whole genome shotgun (WGS) entry which is preliminary data.</text>
</comment>
<organism evidence="1 2">
    <name type="scientific">Rhodanobacter terrae</name>
    <dbReference type="NCBI Taxonomy" id="418647"/>
    <lineage>
        <taxon>Bacteria</taxon>
        <taxon>Pseudomonadati</taxon>
        <taxon>Pseudomonadota</taxon>
        <taxon>Gammaproteobacteria</taxon>
        <taxon>Lysobacterales</taxon>
        <taxon>Rhodanobacteraceae</taxon>
        <taxon>Rhodanobacter</taxon>
    </lineage>
</organism>
<proteinExistence type="predicted"/>
<accession>A0ABW0SV69</accession>
<evidence type="ECO:0008006" key="3">
    <source>
        <dbReference type="Google" id="ProtNLM"/>
    </source>
</evidence>
<protein>
    <recommendedName>
        <fullName evidence="3">Type III restriction enzyme</fullName>
    </recommendedName>
</protein>
<gene>
    <name evidence="1" type="ORF">ACFPPB_06695</name>
</gene>
<keyword evidence="2" id="KW-1185">Reference proteome</keyword>
<evidence type="ECO:0000313" key="1">
    <source>
        <dbReference type="EMBL" id="MFC5580795.1"/>
    </source>
</evidence>
<evidence type="ECO:0000313" key="2">
    <source>
        <dbReference type="Proteomes" id="UP001596111"/>
    </source>
</evidence>
<dbReference type="EMBL" id="JBHSNG010000005">
    <property type="protein sequence ID" value="MFC5580795.1"/>
    <property type="molecule type" value="Genomic_DNA"/>
</dbReference>
<name>A0ABW0SV69_9GAMM</name>
<sequence>MERKPGSFSLPTSSDRFYPDFLIRLQNGGIVAAEYKGKHLDGRDSDEKKRLGELWERRSGGSCAFAWVDRPNDWLPLTKALGRCETRAG</sequence>
<dbReference type="Proteomes" id="UP001596111">
    <property type="component" value="Unassembled WGS sequence"/>
</dbReference>
<reference evidence="2" key="1">
    <citation type="journal article" date="2019" name="Int. J. Syst. Evol. Microbiol.">
        <title>The Global Catalogue of Microorganisms (GCM) 10K type strain sequencing project: providing services to taxonomists for standard genome sequencing and annotation.</title>
        <authorList>
            <consortium name="The Broad Institute Genomics Platform"/>
            <consortium name="The Broad Institute Genome Sequencing Center for Infectious Disease"/>
            <person name="Wu L."/>
            <person name="Ma J."/>
        </authorList>
    </citation>
    <scope>NUCLEOTIDE SEQUENCE [LARGE SCALE GENOMIC DNA]</scope>
    <source>
        <strain evidence="2">CGMCC 1.13587</strain>
    </source>
</reference>